<organism evidence="1 2">
    <name type="scientific">Ampelomyces quisqualis</name>
    <name type="common">Powdery mildew agent</name>
    <dbReference type="NCBI Taxonomy" id="50730"/>
    <lineage>
        <taxon>Eukaryota</taxon>
        <taxon>Fungi</taxon>
        <taxon>Dikarya</taxon>
        <taxon>Ascomycota</taxon>
        <taxon>Pezizomycotina</taxon>
        <taxon>Dothideomycetes</taxon>
        <taxon>Pleosporomycetidae</taxon>
        <taxon>Pleosporales</taxon>
        <taxon>Pleosporineae</taxon>
        <taxon>Phaeosphaeriaceae</taxon>
        <taxon>Ampelomyces</taxon>
    </lineage>
</organism>
<gene>
    <name evidence="1" type="ORF">BDU57DRAFT_316330</name>
</gene>
<dbReference type="Proteomes" id="UP000800096">
    <property type="component" value="Unassembled WGS sequence"/>
</dbReference>
<dbReference type="EMBL" id="ML979138">
    <property type="protein sequence ID" value="KAF1913603.1"/>
    <property type="molecule type" value="Genomic_DNA"/>
</dbReference>
<evidence type="ECO:0000313" key="2">
    <source>
        <dbReference type="Proteomes" id="UP000800096"/>
    </source>
</evidence>
<accession>A0A6A5QE04</accession>
<name>A0A6A5QE04_AMPQU</name>
<reference evidence="1" key="1">
    <citation type="journal article" date="2020" name="Stud. Mycol.">
        <title>101 Dothideomycetes genomes: a test case for predicting lifestyles and emergence of pathogens.</title>
        <authorList>
            <person name="Haridas S."/>
            <person name="Albert R."/>
            <person name="Binder M."/>
            <person name="Bloem J."/>
            <person name="Labutti K."/>
            <person name="Salamov A."/>
            <person name="Andreopoulos B."/>
            <person name="Baker S."/>
            <person name="Barry K."/>
            <person name="Bills G."/>
            <person name="Bluhm B."/>
            <person name="Cannon C."/>
            <person name="Castanera R."/>
            <person name="Culley D."/>
            <person name="Daum C."/>
            <person name="Ezra D."/>
            <person name="Gonzalez J."/>
            <person name="Henrissat B."/>
            <person name="Kuo A."/>
            <person name="Liang C."/>
            <person name="Lipzen A."/>
            <person name="Lutzoni F."/>
            <person name="Magnuson J."/>
            <person name="Mondo S."/>
            <person name="Nolan M."/>
            <person name="Ohm R."/>
            <person name="Pangilinan J."/>
            <person name="Park H.-J."/>
            <person name="Ramirez L."/>
            <person name="Alfaro M."/>
            <person name="Sun H."/>
            <person name="Tritt A."/>
            <person name="Yoshinaga Y."/>
            <person name="Zwiers L.-H."/>
            <person name="Turgeon B."/>
            <person name="Goodwin S."/>
            <person name="Spatafora J."/>
            <person name="Crous P."/>
            <person name="Grigoriev I."/>
        </authorList>
    </citation>
    <scope>NUCLEOTIDE SEQUENCE</scope>
    <source>
        <strain evidence="1">HMLAC05119</strain>
    </source>
</reference>
<protein>
    <submittedName>
        <fullName evidence="1">Uncharacterized protein</fullName>
    </submittedName>
</protein>
<sequence>MTPACTTHSRATHLPQRAHFKTALAAHTTRRQNWPRQKRIWNGLLGCDSGRRGGMDSDNCYMGARGELCSDFRDGAAAWTELKNGPWEVIHRVIRCWGCGECWGGGGGGDKQEICVGEKRALFHGCMCGNGSLVFLAKKGFYFVVVSVC</sequence>
<proteinExistence type="predicted"/>
<keyword evidence="2" id="KW-1185">Reference proteome</keyword>
<dbReference type="AlphaFoldDB" id="A0A6A5QE04"/>
<evidence type="ECO:0000313" key="1">
    <source>
        <dbReference type="EMBL" id="KAF1913603.1"/>
    </source>
</evidence>